<reference evidence="3" key="1">
    <citation type="submission" date="2022-09" db="EMBL/GenBank/DDBJ databases">
        <title>genome sequence of Deinococcus rubellus.</title>
        <authorList>
            <person name="Srinivasan S."/>
        </authorList>
    </citation>
    <scope>NUCLEOTIDE SEQUENCE</scope>
    <source>
        <strain evidence="3">Ant6</strain>
    </source>
</reference>
<dbReference type="RefSeq" id="WP_260561236.1">
    <property type="nucleotide sequence ID" value="NZ_BAABEC010000191.1"/>
</dbReference>
<dbReference type="InterPro" id="IPR025510">
    <property type="entry name" value="DUF4397"/>
</dbReference>
<keyword evidence="1" id="KW-0732">Signal</keyword>
<feature type="signal peptide" evidence="1">
    <location>
        <begin position="1"/>
        <end position="22"/>
    </location>
</feature>
<gene>
    <name evidence="3" type="ORF">N0D28_04790</name>
</gene>
<proteinExistence type="predicted"/>
<organism evidence="3 4">
    <name type="scientific">Deinococcus rubellus</name>
    <dbReference type="NCBI Taxonomy" id="1889240"/>
    <lineage>
        <taxon>Bacteria</taxon>
        <taxon>Thermotogati</taxon>
        <taxon>Deinococcota</taxon>
        <taxon>Deinococci</taxon>
        <taxon>Deinococcales</taxon>
        <taxon>Deinococcaceae</taxon>
        <taxon>Deinococcus</taxon>
    </lineage>
</organism>
<name>A0ABY5YJK1_9DEIO</name>
<evidence type="ECO:0000313" key="4">
    <source>
        <dbReference type="Proteomes" id="UP001060261"/>
    </source>
</evidence>
<feature type="chain" id="PRO_5046879950" evidence="1">
    <location>
        <begin position="23"/>
        <end position="232"/>
    </location>
</feature>
<feature type="domain" description="DUF4397" evidence="2">
    <location>
        <begin position="30"/>
        <end position="143"/>
    </location>
</feature>
<evidence type="ECO:0000256" key="1">
    <source>
        <dbReference type="SAM" id="SignalP"/>
    </source>
</evidence>
<dbReference type="Pfam" id="PF14344">
    <property type="entry name" value="DUF4397"/>
    <property type="match status" value="1"/>
</dbReference>
<sequence length="232" mass="24496">MIKSKMTALIAAALTLSVSASAQSMNMKSAYVRIVHAVSDAPAVDVYVDGTRTVANAPFKAVTPYGEVPAGMHKVMITAAGNMKAVVFSGSVNLKPGVYYTVAAAGYLKKVTPIIFYTSGLNKNKAKAEITVYHLAPDAPPVQALAVDMMKAPLLKGGLKYGYDRTLLVNPMGVNLDIVPYGKTMPVVKNVSGISVAGGKTYSLFAVGTLKNKNFDIIVTEDKLEMGSMGKK</sequence>
<dbReference type="Proteomes" id="UP001060261">
    <property type="component" value="Chromosome"/>
</dbReference>
<evidence type="ECO:0000313" key="3">
    <source>
        <dbReference type="EMBL" id="UWX64978.1"/>
    </source>
</evidence>
<protein>
    <submittedName>
        <fullName evidence="3">DUF4397 domain-containing protein</fullName>
    </submittedName>
</protein>
<evidence type="ECO:0000259" key="2">
    <source>
        <dbReference type="Pfam" id="PF14344"/>
    </source>
</evidence>
<keyword evidence="4" id="KW-1185">Reference proteome</keyword>
<accession>A0ABY5YJK1</accession>
<dbReference type="EMBL" id="CP104213">
    <property type="protein sequence ID" value="UWX64978.1"/>
    <property type="molecule type" value="Genomic_DNA"/>
</dbReference>